<proteinExistence type="predicted"/>
<dbReference type="SUPFAM" id="SSF48452">
    <property type="entry name" value="TPR-like"/>
    <property type="match status" value="1"/>
</dbReference>
<dbReference type="Gene3D" id="3.40.30.10">
    <property type="entry name" value="Glutaredoxin"/>
    <property type="match status" value="1"/>
</dbReference>
<reference evidence="5 6" key="1">
    <citation type="submission" date="2015-01" db="EMBL/GenBank/DDBJ databases">
        <title>Genome of allotetraploid Gossypium barbadense reveals genomic plasticity and fiber elongation in cotton evolution.</title>
        <authorList>
            <person name="Chen X."/>
            <person name="Liu X."/>
            <person name="Zhao B."/>
            <person name="Zheng H."/>
            <person name="Hu Y."/>
            <person name="Lu G."/>
            <person name="Yang C."/>
            <person name="Chen J."/>
            <person name="Shan C."/>
            <person name="Zhang L."/>
            <person name="Zhou Y."/>
            <person name="Wang L."/>
            <person name="Guo W."/>
            <person name="Bai Y."/>
            <person name="Ruan J."/>
            <person name="Shangguan X."/>
            <person name="Mao Y."/>
            <person name="Jiang J."/>
            <person name="Zhu Y."/>
            <person name="Lei J."/>
            <person name="Kang H."/>
            <person name="Chen S."/>
            <person name="He X."/>
            <person name="Wang R."/>
            <person name="Wang Y."/>
            <person name="Chen J."/>
            <person name="Wang L."/>
            <person name="Yu S."/>
            <person name="Wang B."/>
            <person name="Wei J."/>
            <person name="Song S."/>
            <person name="Lu X."/>
            <person name="Gao Z."/>
            <person name="Gu W."/>
            <person name="Deng X."/>
            <person name="Ma D."/>
            <person name="Wang S."/>
            <person name="Liang W."/>
            <person name="Fang L."/>
            <person name="Cai C."/>
            <person name="Zhu X."/>
            <person name="Zhou B."/>
            <person name="Zhang Y."/>
            <person name="Chen Z."/>
            <person name="Xu S."/>
            <person name="Zhu R."/>
            <person name="Wang S."/>
            <person name="Zhang T."/>
            <person name="Zhao G."/>
        </authorList>
    </citation>
    <scope>NUCLEOTIDE SEQUENCE [LARGE SCALE GENOMIC DNA]</scope>
    <source>
        <strain evidence="6">cv. Xinhai21</strain>
        <tissue evidence="5">Leaf</tissue>
    </source>
</reference>
<dbReference type="FunFam" id="1.25.40.10:FF:000285">
    <property type="entry name" value="Pentatricopeptide repeat-containing protein, chloroplastic"/>
    <property type="match status" value="1"/>
</dbReference>
<dbReference type="FunFam" id="1.25.40.10:FF:000983">
    <property type="entry name" value="Pentatricopeptide repeat-containing protein, chloroplastic"/>
    <property type="match status" value="1"/>
</dbReference>
<evidence type="ECO:0000313" key="5">
    <source>
        <dbReference type="EMBL" id="PPS18783.1"/>
    </source>
</evidence>
<dbReference type="GO" id="GO:0009451">
    <property type="term" value="P:RNA modification"/>
    <property type="evidence" value="ECO:0007669"/>
    <property type="project" value="InterPro"/>
</dbReference>
<dbReference type="PROSITE" id="PS51354">
    <property type="entry name" value="GLUTAREDOXIN_2"/>
    <property type="match status" value="1"/>
</dbReference>
<evidence type="ECO:0000313" key="6">
    <source>
        <dbReference type="Proteomes" id="UP000239757"/>
    </source>
</evidence>
<dbReference type="SUPFAM" id="SSF52833">
    <property type="entry name" value="Thioredoxin-like"/>
    <property type="match status" value="1"/>
</dbReference>
<feature type="region of interest" description="Disordered" evidence="3">
    <location>
        <begin position="672"/>
        <end position="813"/>
    </location>
</feature>
<dbReference type="Pfam" id="PF01535">
    <property type="entry name" value="PPR"/>
    <property type="match status" value="4"/>
</dbReference>
<feature type="repeat" description="PPR" evidence="2">
    <location>
        <begin position="526"/>
        <end position="556"/>
    </location>
</feature>
<dbReference type="Gene3D" id="1.25.40.10">
    <property type="entry name" value="Tetratricopeptide repeat domain"/>
    <property type="match status" value="5"/>
</dbReference>
<feature type="compositionally biased region" description="Basic and acidic residues" evidence="3">
    <location>
        <begin position="697"/>
        <end position="775"/>
    </location>
</feature>
<keyword evidence="1" id="KW-0677">Repeat</keyword>
<feature type="repeat" description="PPR" evidence="2">
    <location>
        <begin position="355"/>
        <end position="389"/>
    </location>
</feature>
<dbReference type="InterPro" id="IPR002885">
    <property type="entry name" value="PPR_rpt"/>
</dbReference>
<dbReference type="Pfam" id="PF13041">
    <property type="entry name" value="PPR_2"/>
    <property type="match status" value="3"/>
</dbReference>
<feature type="domain" description="Glutaredoxin" evidence="4">
    <location>
        <begin position="918"/>
        <end position="976"/>
    </location>
</feature>
<feature type="repeat" description="PPR" evidence="2">
    <location>
        <begin position="254"/>
        <end position="288"/>
    </location>
</feature>
<dbReference type="Proteomes" id="UP000239757">
    <property type="component" value="Unassembled WGS sequence"/>
</dbReference>
<feature type="region of interest" description="Disordered" evidence="3">
    <location>
        <begin position="853"/>
        <end position="874"/>
    </location>
</feature>
<dbReference type="OrthoDB" id="185373at2759"/>
<dbReference type="InterPro" id="IPR036388">
    <property type="entry name" value="WH-like_DNA-bd_sf"/>
</dbReference>
<dbReference type="InterPro" id="IPR002109">
    <property type="entry name" value="Glutaredoxin"/>
</dbReference>
<dbReference type="InterPro" id="IPR046960">
    <property type="entry name" value="PPR_At4g14850-like_plant"/>
</dbReference>
<gene>
    <name evidence="5" type="ORF">GOBAR_AA01843</name>
</gene>
<evidence type="ECO:0000256" key="1">
    <source>
        <dbReference type="ARBA" id="ARBA00022737"/>
    </source>
</evidence>
<dbReference type="InterPro" id="IPR011990">
    <property type="entry name" value="TPR-like_helical_dom_sf"/>
</dbReference>
<dbReference type="InterPro" id="IPR036249">
    <property type="entry name" value="Thioredoxin-like_sf"/>
</dbReference>
<dbReference type="CDD" id="cd04371">
    <property type="entry name" value="DEP"/>
    <property type="match status" value="1"/>
</dbReference>
<dbReference type="FunFam" id="1.25.40.10:FF:000436">
    <property type="entry name" value="Pentatricopeptide repeat-containing protein At5g39350 family"/>
    <property type="match status" value="1"/>
</dbReference>
<feature type="repeat" description="PPR" evidence="2">
    <location>
        <begin position="557"/>
        <end position="591"/>
    </location>
</feature>
<evidence type="ECO:0000259" key="4">
    <source>
        <dbReference type="Pfam" id="PF00462"/>
    </source>
</evidence>
<accession>A0A2P5YTA6</accession>
<dbReference type="PROSITE" id="PS51375">
    <property type="entry name" value="PPR"/>
    <property type="match status" value="6"/>
</dbReference>
<name>A0A2P5YTA6_GOSBA</name>
<evidence type="ECO:0000256" key="2">
    <source>
        <dbReference type="PROSITE-ProRule" id="PRU00708"/>
    </source>
</evidence>
<protein>
    <recommendedName>
        <fullName evidence="4">Glutaredoxin domain-containing protein</fullName>
    </recommendedName>
</protein>
<organism evidence="5 6">
    <name type="scientific">Gossypium barbadense</name>
    <name type="common">Sea Island cotton</name>
    <name type="synonym">Hibiscus barbadensis</name>
    <dbReference type="NCBI Taxonomy" id="3634"/>
    <lineage>
        <taxon>Eukaryota</taxon>
        <taxon>Viridiplantae</taxon>
        <taxon>Streptophyta</taxon>
        <taxon>Embryophyta</taxon>
        <taxon>Tracheophyta</taxon>
        <taxon>Spermatophyta</taxon>
        <taxon>Magnoliopsida</taxon>
        <taxon>eudicotyledons</taxon>
        <taxon>Gunneridae</taxon>
        <taxon>Pentapetalae</taxon>
        <taxon>rosids</taxon>
        <taxon>malvids</taxon>
        <taxon>Malvales</taxon>
        <taxon>Malvaceae</taxon>
        <taxon>Malvoideae</taxon>
        <taxon>Gossypium</taxon>
    </lineage>
</organism>
<dbReference type="SUPFAM" id="SSF46785">
    <property type="entry name" value="Winged helix' DNA-binding domain"/>
    <property type="match status" value="1"/>
</dbReference>
<dbReference type="InterPro" id="IPR036390">
    <property type="entry name" value="WH_DNA-bd_sf"/>
</dbReference>
<dbReference type="PANTHER" id="PTHR47926:SF411">
    <property type="entry name" value="PENTATRICOPEPTIDE REPEAT-CONTAINING PROTEIN"/>
    <property type="match status" value="1"/>
</dbReference>
<dbReference type="Gene3D" id="1.10.10.10">
    <property type="entry name" value="Winged helix-like DNA-binding domain superfamily/Winged helix DNA-binding domain"/>
    <property type="match status" value="1"/>
</dbReference>
<evidence type="ECO:0000256" key="3">
    <source>
        <dbReference type="SAM" id="MobiDB-lite"/>
    </source>
</evidence>
<dbReference type="NCBIfam" id="TIGR00756">
    <property type="entry name" value="PPR"/>
    <property type="match status" value="4"/>
</dbReference>
<feature type="repeat" description="PPR" evidence="2">
    <location>
        <begin position="154"/>
        <end position="188"/>
    </location>
</feature>
<sequence length="1093" mass="122209">MLSLTVISPQVTHFQWPSFFTIQSPSFHYSNSKNESRPRITKNPPQFSCFSSKDSCFLPEFDDLTSISTYHEDPDAGFRDRTPPSVSRNVGSDELAALLQSCSNGRQVRRVHAVVLKRLGNPVTYVENNLVSSYLKFGTLVEARKVFDNMAERNVVSWTAMINGYSKLGFDDEALRLFWDSISCGVQGNRKMLVCLMNLCSRRADFELGRQIHGCILKANCRNLIVDSAVTYFYAQCGELSRAFQVFHGMAEKDVVCWTAMITACSQQGYAEEAFSLFSRMLSDGFWPNEFTVCSVLKACGEQKALRPGRQLHGAIIKKMFKNDVFLGSSLVDMYAKCGEILDARIVFNGMSSRNTVTWTSIIAGYARKGLGEDAISLFRVMKSRNIIANNLTIVSILRACGSVVDLLMGKEVHAQIVKKSIQRNMYIGSTLVWFYCKCGEYDVASKVLQQMPLRDVVSWTAMISGCASVGHEAEALDFLKEMMEEGVEPNSFTYSSALKACAKLGAVTKGKLIHSFANKTPAFSNVFVGSALIHMYAKCGFVAEASRVFDSMPERNLVSWKAMIMGYARNGLCREALQLMYRMEAEGFEVDDYILATVLSACGDIELDEAYMCHICDGQGKITVKKKIAMLLSSYAIAFPYCIKKGMPVLFLPSFKKCHKLFYHAVLSTEYHSGNEPGKRSSMKKFKGHVFTNPPMDEKPEGHTDGIHKEDQGKPVEVEEMHSLNISKDDVNKLEEGNKEDKDDKHAEQGDRMNKDGDLDSKAQEEVNETTREDLAEEEQEPVFDGTEVPGMQANRCSSTRSLDPDPEEEGSVWPEKAVALKNFVKEKGAAVTSVLRRLSLKRDGVEQANVDVDKDTSDSAKLGEQAAMSPRTAERSAWNPLNYIKVSRDTDSESKAEQGKNNIEESLLPIATKGRIILYTRLGCRDCREARLFLQRKRLRYVEINIDVYPSRKLEIENVSGSCAVPKVFFNEVMIGGLSELKGLDESGKLDEKIDFFISEAPSPEAPLPPLPGEDDVSDNGPVDELAVIVQKMKATIVVKDRLYKMRRFTNCFLGSEAVDFLSEDQYLEREEITLLLASYGKCKVKNDIFS</sequence>
<dbReference type="FunFam" id="1.25.40.10:FF:000730">
    <property type="entry name" value="Pentatricopeptide repeat-containing protein, chloroplastic"/>
    <property type="match status" value="1"/>
</dbReference>
<feature type="repeat" description="PPR" evidence="2">
    <location>
        <begin position="456"/>
        <end position="490"/>
    </location>
</feature>
<dbReference type="Pfam" id="PF00462">
    <property type="entry name" value="Glutaredoxin"/>
    <property type="match status" value="1"/>
</dbReference>
<dbReference type="EMBL" id="KZ662811">
    <property type="protein sequence ID" value="PPS18783.1"/>
    <property type="molecule type" value="Genomic_DNA"/>
</dbReference>
<dbReference type="AlphaFoldDB" id="A0A2P5YTA6"/>
<dbReference type="PANTHER" id="PTHR47926">
    <property type="entry name" value="PENTATRICOPEPTIDE REPEAT-CONTAINING PROTEIN"/>
    <property type="match status" value="1"/>
</dbReference>
<dbReference type="GO" id="GO:0003723">
    <property type="term" value="F:RNA binding"/>
    <property type="evidence" value="ECO:0007669"/>
    <property type="project" value="InterPro"/>
</dbReference>